<dbReference type="OrthoDB" id="9776685at2"/>
<dbReference type="SUPFAM" id="SSF53474">
    <property type="entry name" value="alpha/beta-Hydrolases"/>
    <property type="match status" value="1"/>
</dbReference>
<reference evidence="3" key="1">
    <citation type="submission" date="2017-11" db="EMBL/GenBank/DDBJ databases">
        <authorList>
            <person name="Seth-Smith MB H."/>
        </authorList>
    </citation>
    <scope>NUCLEOTIDE SEQUENCE [LARGE SCALE GENOMIC DNA]</scope>
</reference>
<evidence type="ECO:0000313" key="2">
    <source>
        <dbReference type="EMBL" id="SPN73319.1"/>
    </source>
</evidence>
<dbReference type="PANTHER" id="PTHR43265">
    <property type="entry name" value="ESTERASE ESTD"/>
    <property type="match status" value="1"/>
</dbReference>
<keyword evidence="2" id="KW-0378">Hydrolase</keyword>
<evidence type="ECO:0000313" key="3">
    <source>
        <dbReference type="Proteomes" id="UP000244926"/>
    </source>
</evidence>
<dbReference type="Proteomes" id="UP000244926">
    <property type="component" value="Chromosome I"/>
</dbReference>
<dbReference type="EMBL" id="LT993738">
    <property type="protein sequence ID" value="SPN73319.1"/>
    <property type="molecule type" value="Genomic_DNA"/>
</dbReference>
<keyword evidence="3" id="KW-1185">Reference proteome</keyword>
<accession>A0A2R8FA73</accession>
<dbReference type="Gene3D" id="3.40.50.1820">
    <property type="entry name" value="alpha/beta hydrolase"/>
    <property type="match status" value="1"/>
</dbReference>
<dbReference type="Pfam" id="PF12146">
    <property type="entry name" value="Hydrolase_4"/>
    <property type="match status" value="1"/>
</dbReference>
<gene>
    <name evidence="2" type="ORF">C10C_0137</name>
</gene>
<protein>
    <submittedName>
        <fullName evidence="2">Fermentation/respiration switch protein,Esterase/lipase,exosortase A system-associated hydrolase 2,Alpha/beta hydrolase family</fullName>
    </submittedName>
</protein>
<feature type="domain" description="Serine aminopeptidase S33" evidence="1">
    <location>
        <begin position="38"/>
        <end position="156"/>
    </location>
</feature>
<dbReference type="GO" id="GO:0052689">
    <property type="term" value="F:carboxylic ester hydrolase activity"/>
    <property type="evidence" value="ECO:0007669"/>
    <property type="project" value="TreeGrafter"/>
</dbReference>
<dbReference type="AlphaFoldDB" id="A0A2R8FA73"/>
<dbReference type="KEGG" id="csee:C10C_0137"/>
<dbReference type="InterPro" id="IPR022742">
    <property type="entry name" value="Hydrolase_4"/>
</dbReference>
<organism evidence="2 3">
    <name type="scientific">Chlamydia serpentis</name>
    <dbReference type="NCBI Taxonomy" id="1967782"/>
    <lineage>
        <taxon>Bacteria</taxon>
        <taxon>Pseudomonadati</taxon>
        <taxon>Chlamydiota</taxon>
        <taxon>Chlamydiia</taxon>
        <taxon>Chlamydiales</taxon>
        <taxon>Chlamydiaceae</taxon>
        <taxon>Chlamydia/Chlamydophila group</taxon>
        <taxon>Chlamydia</taxon>
    </lineage>
</organism>
<dbReference type="InterPro" id="IPR053145">
    <property type="entry name" value="AB_hydrolase_Est10"/>
</dbReference>
<evidence type="ECO:0000259" key="1">
    <source>
        <dbReference type="Pfam" id="PF12146"/>
    </source>
</evidence>
<sequence>MITGAVLKKHERRTMFSLTLLNKFTTFGILHAPLHVNPPHPTVVLLHGLASDKIGSKRSHVKLAHALTQLGIAALRVDLLGHGDCEGQLTDFSLEDYKVSTREIIEYAHSLPHLDRENLAIFGSSLGATLTLLTLPSIDKIKAIALWAPTISGELMSIELQKQPSEVISIHGNSEIIYSGVPLNPIFYSQFLKLDILKEQPFFPKNLSVLYMQGEKDCLVSVNHQKLFAQAFKNKLKKLTILTYPNVDHTFPLLDTSALSDLTQWLKNELISRE</sequence>
<proteinExistence type="predicted"/>
<dbReference type="InterPro" id="IPR029058">
    <property type="entry name" value="AB_hydrolase_fold"/>
</dbReference>
<name>A0A2R8FA73_9CHLA</name>
<dbReference type="PANTHER" id="PTHR43265:SF1">
    <property type="entry name" value="ESTERASE ESTD"/>
    <property type="match status" value="1"/>
</dbReference>